<dbReference type="OrthoDB" id="1711508at2759"/>
<evidence type="ECO:0000256" key="1">
    <source>
        <dbReference type="SAM" id="MobiDB-lite"/>
    </source>
</evidence>
<proteinExistence type="predicted"/>
<accession>A0A8K0G8B4</accession>
<dbReference type="SUPFAM" id="SSF56784">
    <property type="entry name" value="HAD-like"/>
    <property type="match status" value="1"/>
</dbReference>
<evidence type="ECO:0000313" key="3">
    <source>
        <dbReference type="EMBL" id="KAF2895350.1"/>
    </source>
</evidence>
<feature type="non-terminal residue" evidence="3">
    <location>
        <position position="128"/>
    </location>
</feature>
<dbReference type="Pfam" id="PF03031">
    <property type="entry name" value="NIF"/>
    <property type="match status" value="1"/>
</dbReference>
<dbReference type="PANTHER" id="PTHR48493">
    <property type="entry name" value="UBIQUITIN-LIKE DOMAIN-CONTAINING CTD PHOSPHATASE 1"/>
    <property type="match status" value="1"/>
</dbReference>
<dbReference type="InterPro" id="IPR023214">
    <property type="entry name" value="HAD_sf"/>
</dbReference>
<gene>
    <name evidence="3" type="ORF">ILUMI_10825</name>
</gene>
<dbReference type="AlphaFoldDB" id="A0A8K0G8B4"/>
<dbReference type="GO" id="GO:0090364">
    <property type="term" value="P:regulation of proteasome assembly"/>
    <property type="evidence" value="ECO:0007669"/>
    <property type="project" value="InterPro"/>
</dbReference>
<dbReference type="PANTHER" id="PTHR48493:SF1">
    <property type="entry name" value="UBIQUITIN-LIKE DOMAIN-CONTAINING CTD PHOSPHATASE 1"/>
    <property type="match status" value="1"/>
</dbReference>
<feature type="region of interest" description="Disordered" evidence="1">
    <location>
        <begin position="1"/>
        <end position="20"/>
    </location>
</feature>
<name>A0A8K0G8B4_IGNLU</name>
<feature type="domain" description="FCP1 homology" evidence="2">
    <location>
        <begin position="36"/>
        <end position="128"/>
    </location>
</feature>
<organism evidence="3 4">
    <name type="scientific">Ignelater luminosus</name>
    <name type="common">Cucubano</name>
    <name type="synonym">Pyrophorus luminosus</name>
    <dbReference type="NCBI Taxonomy" id="2038154"/>
    <lineage>
        <taxon>Eukaryota</taxon>
        <taxon>Metazoa</taxon>
        <taxon>Ecdysozoa</taxon>
        <taxon>Arthropoda</taxon>
        <taxon>Hexapoda</taxon>
        <taxon>Insecta</taxon>
        <taxon>Pterygota</taxon>
        <taxon>Neoptera</taxon>
        <taxon>Endopterygota</taxon>
        <taxon>Coleoptera</taxon>
        <taxon>Polyphaga</taxon>
        <taxon>Elateriformia</taxon>
        <taxon>Elateroidea</taxon>
        <taxon>Elateridae</taxon>
        <taxon>Agrypninae</taxon>
        <taxon>Pyrophorini</taxon>
        <taxon>Ignelater</taxon>
    </lineage>
</organism>
<reference evidence="3" key="1">
    <citation type="submission" date="2019-08" db="EMBL/GenBank/DDBJ databases">
        <title>The genome of the North American firefly Photinus pyralis.</title>
        <authorList>
            <consortium name="Photinus pyralis genome working group"/>
            <person name="Fallon T.R."/>
            <person name="Sander Lower S.E."/>
            <person name="Weng J.-K."/>
        </authorList>
    </citation>
    <scope>NUCLEOTIDE SEQUENCE</scope>
    <source>
        <strain evidence="3">TRF0915ILg1</strain>
        <tissue evidence="3">Whole body</tissue>
    </source>
</reference>
<dbReference type="Proteomes" id="UP000801492">
    <property type="component" value="Unassembled WGS sequence"/>
</dbReference>
<dbReference type="InterPro" id="IPR036412">
    <property type="entry name" value="HAD-like_sf"/>
</dbReference>
<protein>
    <recommendedName>
        <fullName evidence="2">FCP1 homology domain-containing protein</fullName>
    </recommendedName>
</protein>
<dbReference type="EMBL" id="VTPC01006002">
    <property type="protein sequence ID" value="KAF2895350.1"/>
    <property type="molecule type" value="Genomic_DNA"/>
</dbReference>
<evidence type="ECO:0000313" key="4">
    <source>
        <dbReference type="Proteomes" id="UP000801492"/>
    </source>
</evidence>
<comment type="caution">
    <text evidence="3">The sequence shown here is derived from an EMBL/GenBank/DDBJ whole genome shotgun (WGS) entry which is preliminary data.</text>
</comment>
<evidence type="ECO:0000259" key="2">
    <source>
        <dbReference type="PROSITE" id="PS50969"/>
    </source>
</evidence>
<dbReference type="InterPro" id="IPR051658">
    <property type="entry name" value="UBLCP1"/>
</dbReference>
<sequence length="128" mass="14960">MSDLMKDPSNTGNGRKSISVPVMPPKKNLIRVLNRPRPEKKLVVVTMDQVIFDANSPMDNFKARPFFHEFFTKVYEFYDIAIWSSKSMEELEDEMILLGMNKYPDYKFLCCLDMRALLSVPSNDRTVW</sequence>
<dbReference type="InterPro" id="IPR004274">
    <property type="entry name" value="FCP1_dom"/>
</dbReference>
<keyword evidence="4" id="KW-1185">Reference proteome</keyword>
<dbReference type="Gene3D" id="3.40.50.1000">
    <property type="entry name" value="HAD superfamily/HAD-like"/>
    <property type="match status" value="1"/>
</dbReference>
<dbReference type="PROSITE" id="PS50969">
    <property type="entry name" value="FCP1"/>
    <property type="match status" value="1"/>
</dbReference>